<evidence type="ECO:0000256" key="1">
    <source>
        <dbReference type="SAM" id="MobiDB-lite"/>
    </source>
</evidence>
<gene>
    <name evidence="3" type="ORF">ASPGLDRAFT_39017</name>
</gene>
<name>A0A1L9V8R6_ASPGL</name>
<evidence type="ECO:0000256" key="2">
    <source>
        <dbReference type="SAM" id="Phobius"/>
    </source>
</evidence>
<dbReference type="GeneID" id="34461275"/>
<feature type="region of interest" description="Disordered" evidence="1">
    <location>
        <begin position="64"/>
        <end position="88"/>
    </location>
</feature>
<dbReference type="Proteomes" id="UP000184300">
    <property type="component" value="Unassembled WGS sequence"/>
</dbReference>
<keyword evidence="4" id="KW-1185">Reference proteome</keyword>
<dbReference type="EMBL" id="KV878911">
    <property type="protein sequence ID" value="OJJ80318.1"/>
    <property type="molecule type" value="Genomic_DNA"/>
</dbReference>
<protein>
    <submittedName>
        <fullName evidence="3">Uncharacterized protein</fullName>
    </submittedName>
</protein>
<reference evidence="4" key="1">
    <citation type="journal article" date="2017" name="Genome Biol.">
        <title>Comparative genomics reveals high biological diversity and specific adaptations in the industrially and medically important fungal genus Aspergillus.</title>
        <authorList>
            <person name="de Vries R.P."/>
            <person name="Riley R."/>
            <person name="Wiebenga A."/>
            <person name="Aguilar-Osorio G."/>
            <person name="Amillis S."/>
            <person name="Uchima C.A."/>
            <person name="Anderluh G."/>
            <person name="Asadollahi M."/>
            <person name="Askin M."/>
            <person name="Barry K."/>
            <person name="Battaglia E."/>
            <person name="Bayram O."/>
            <person name="Benocci T."/>
            <person name="Braus-Stromeyer S.A."/>
            <person name="Caldana C."/>
            <person name="Canovas D."/>
            <person name="Cerqueira G.C."/>
            <person name="Chen F."/>
            <person name="Chen W."/>
            <person name="Choi C."/>
            <person name="Clum A."/>
            <person name="Dos Santos R.A."/>
            <person name="Damasio A.R."/>
            <person name="Diallinas G."/>
            <person name="Emri T."/>
            <person name="Fekete E."/>
            <person name="Flipphi M."/>
            <person name="Freyberg S."/>
            <person name="Gallo A."/>
            <person name="Gournas C."/>
            <person name="Habgood R."/>
            <person name="Hainaut M."/>
            <person name="Harispe M.L."/>
            <person name="Henrissat B."/>
            <person name="Hilden K.S."/>
            <person name="Hope R."/>
            <person name="Hossain A."/>
            <person name="Karabika E."/>
            <person name="Karaffa L."/>
            <person name="Karanyi Z."/>
            <person name="Krasevec N."/>
            <person name="Kuo A."/>
            <person name="Kusch H."/>
            <person name="LaButti K."/>
            <person name="Lagendijk E.L."/>
            <person name="Lapidus A."/>
            <person name="Levasseur A."/>
            <person name="Lindquist E."/>
            <person name="Lipzen A."/>
            <person name="Logrieco A.F."/>
            <person name="MacCabe A."/>
            <person name="Maekelae M.R."/>
            <person name="Malavazi I."/>
            <person name="Melin P."/>
            <person name="Meyer V."/>
            <person name="Mielnichuk N."/>
            <person name="Miskei M."/>
            <person name="Molnar A.P."/>
            <person name="Mule G."/>
            <person name="Ngan C.Y."/>
            <person name="Orejas M."/>
            <person name="Orosz E."/>
            <person name="Ouedraogo J.P."/>
            <person name="Overkamp K.M."/>
            <person name="Park H.-S."/>
            <person name="Perrone G."/>
            <person name="Piumi F."/>
            <person name="Punt P.J."/>
            <person name="Ram A.F."/>
            <person name="Ramon A."/>
            <person name="Rauscher S."/>
            <person name="Record E."/>
            <person name="Riano-Pachon D.M."/>
            <person name="Robert V."/>
            <person name="Roehrig J."/>
            <person name="Ruller R."/>
            <person name="Salamov A."/>
            <person name="Salih N.S."/>
            <person name="Samson R.A."/>
            <person name="Sandor E."/>
            <person name="Sanguinetti M."/>
            <person name="Schuetze T."/>
            <person name="Sepcic K."/>
            <person name="Shelest E."/>
            <person name="Sherlock G."/>
            <person name="Sophianopoulou V."/>
            <person name="Squina F.M."/>
            <person name="Sun H."/>
            <person name="Susca A."/>
            <person name="Todd R.B."/>
            <person name="Tsang A."/>
            <person name="Unkles S.E."/>
            <person name="van de Wiele N."/>
            <person name="van Rossen-Uffink D."/>
            <person name="Oliveira J.V."/>
            <person name="Vesth T.C."/>
            <person name="Visser J."/>
            <person name="Yu J.-H."/>
            <person name="Zhou M."/>
            <person name="Andersen M.R."/>
            <person name="Archer D.B."/>
            <person name="Baker S.E."/>
            <person name="Benoit I."/>
            <person name="Brakhage A.A."/>
            <person name="Braus G.H."/>
            <person name="Fischer R."/>
            <person name="Frisvad J.C."/>
            <person name="Goldman G.H."/>
            <person name="Houbraken J."/>
            <person name="Oakley B."/>
            <person name="Pocsi I."/>
            <person name="Scazzocchio C."/>
            <person name="Seiboth B."/>
            <person name="vanKuyk P.A."/>
            <person name="Wortman J."/>
            <person name="Dyer P.S."/>
            <person name="Grigoriev I.V."/>
        </authorList>
    </citation>
    <scope>NUCLEOTIDE SEQUENCE [LARGE SCALE GENOMIC DNA]</scope>
    <source>
        <strain evidence="4">CBS 516.65</strain>
    </source>
</reference>
<keyword evidence="2" id="KW-0812">Transmembrane</keyword>
<dbReference type="AlphaFoldDB" id="A0A1L9V8R6"/>
<evidence type="ECO:0000313" key="3">
    <source>
        <dbReference type="EMBL" id="OJJ80318.1"/>
    </source>
</evidence>
<dbReference type="VEuPathDB" id="FungiDB:ASPGLDRAFT_39017"/>
<proteinExistence type="predicted"/>
<feature type="transmembrane region" description="Helical" evidence="2">
    <location>
        <begin position="30"/>
        <end position="50"/>
    </location>
</feature>
<accession>A0A1L9V8R6</accession>
<keyword evidence="2" id="KW-1133">Transmembrane helix</keyword>
<evidence type="ECO:0000313" key="4">
    <source>
        <dbReference type="Proteomes" id="UP000184300"/>
    </source>
</evidence>
<sequence>MKPHSNLLFEQDYHVVLIQEPWISNFRESLYVLGCAAAVSIPSIIIAFYVNELIMVPYHRWRYSSPSGRSSRNQRLGPSSVHRMTTEETLDSSIDNDFVSVDTFWKGGRTTGGDISQHPMGKSASSSLYDRFLRKPRYQYRQTDDCECGKEY</sequence>
<dbReference type="RefSeq" id="XP_022397016.1">
    <property type="nucleotide sequence ID" value="XM_022545014.1"/>
</dbReference>
<organism evidence="3 4">
    <name type="scientific">Aspergillus glaucus CBS 516.65</name>
    <dbReference type="NCBI Taxonomy" id="1160497"/>
    <lineage>
        <taxon>Eukaryota</taxon>
        <taxon>Fungi</taxon>
        <taxon>Dikarya</taxon>
        <taxon>Ascomycota</taxon>
        <taxon>Pezizomycotina</taxon>
        <taxon>Eurotiomycetes</taxon>
        <taxon>Eurotiomycetidae</taxon>
        <taxon>Eurotiales</taxon>
        <taxon>Aspergillaceae</taxon>
        <taxon>Aspergillus</taxon>
        <taxon>Aspergillus subgen. Aspergillus</taxon>
    </lineage>
</organism>
<keyword evidence="2" id="KW-0472">Membrane</keyword>
<feature type="compositionally biased region" description="Polar residues" evidence="1">
    <location>
        <begin position="64"/>
        <end position="77"/>
    </location>
</feature>